<evidence type="ECO:0000313" key="4">
    <source>
        <dbReference type="Proteomes" id="UP000289738"/>
    </source>
</evidence>
<dbReference type="PANTHER" id="PTHR34775:SF4">
    <property type="entry name" value="TRANSMEMBRANE PROTEIN"/>
    <property type="match status" value="1"/>
</dbReference>
<name>A0A445AXK0_ARAHY</name>
<dbReference type="Proteomes" id="UP000289738">
    <property type="component" value="Chromosome B01"/>
</dbReference>
<feature type="compositionally biased region" description="Basic and acidic residues" evidence="1">
    <location>
        <begin position="80"/>
        <end position="91"/>
    </location>
</feature>
<reference evidence="3 4" key="1">
    <citation type="submission" date="2019-01" db="EMBL/GenBank/DDBJ databases">
        <title>Sequencing of cultivated peanut Arachis hypogaea provides insights into genome evolution and oil improvement.</title>
        <authorList>
            <person name="Chen X."/>
        </authorList>
    </citation>
    <scope>NUCLEOTIDE SEQUENCE [LARGE SCALE GENOMIC DNA]</scope>
    <source>
        <strain evidence="4">cv. Fuhuasheng</strain>
        <tissue evidence="3">Leaves</tissue>
    </source>
</reference>
<accession>A0A445AXK0</accession>
<feature type="compositionally biased region" description="Acidic residues" evidence="1">
    <location>
        <begin position="348"/>
        <end position="362"/>
    </location>
</feature>
<feature type="region of interest" description="Disordered" evidence="1">
    <location>
        <begin position="183"/>
        <end position="217"/>
    </location>
</feature>
<dbReference type="PANTHER" id="PTHR34775">
    <property type="entry name" value="TRANSMEMBRANE PROTEIN"/>
    <property type="match status" value="1"/>
</dbReference>
<feature type="region of interest" description="Disordered" evidence="1">
    <location>
        <begin position="325"/>
        <end position="376"/>
    </location>
</feature>
<feature type="compositionally biased region" description="Polar residues" evidence="1">
    <location>
        <begin position="43"/>
        <end position="67"/>
    </location>
</feature>
<protein>
    <submittedName>
        <fullName evidence="3">Uncharacterized protein</fullName>
    </submittedName>
</protein>
<keyword evidence="2" id="KW-0812">Transmembrane</keyword>
<feature type="region of interest" description="Disordered" evidence="1">
    <location>
        <begin position="863"/>
        <end position="892"/>
    </location>
</feature>
<evidence type="ECO:0000256" key="2">
    <source>
        <dbReference type="SAM" id="Phobius"/>
    </source>
</evidence>
<dbReference type="STRING" id="3818.A0A445AXK0"/>
<evidence type="ECO:0000256" key="1">
    <source>
        <dbReference type="SAM" id="MobiDB-lite"/>
    </source>
</evidence>
<feature type="compositionally biased region" description="Polar residues" evidence="1">
    <location>
        <begin position="1"/>
        <end position="12"/>
    </location>
</feature>
<dbReference type="AlphaFoldDB" id="A0A445AXK0"/>
<gene>
    <name evidence="3" type="ORF">Ahy_B01g055950</name>
</gene>
<dbReference type="OrthoDB" id="676522at2759"/>
<feature type="compositionally biased region" description="Polar residues" evidence="1">
    <location>
        <begin position="804"/>
        <end position="821"/>
    </location>
</feature>
<organism evidence="3 4">
    <name type="scientific">Arachis hypogaea</name>
    <name type="common">Peanut</name>
    <dbReference type="NCBI Taxonomy" id="3818"/>
    <lineage>
        <taxon>Eukaryota</taxon>
        <taxon>Viridiplantae</taxon>
        <taxon>Streptophyta</taxon>
        <taxon>Embryophyta</taxon>
        <taxon>Tracheophyta</taxon>
        <taxon>Spermatophyta</taxon>
        <taxon>Magnoliopsida</taxon>
        <taxon>eudicotyledons</taxon>
        <taxon>Gunneridae</taxon>
        <taxon>Pentapetalae</taxon>
        <taxon>rosids</taxon>
        <taxon>fabids</taxon>
        <taxon>Fabales</taxon>
        <taxon>Fabaceae</taxon>
        <taxon>Papilionoideae</taxon>
        <taxon>50 kb inversion clade</taxon>
        <taxon>dalbergioids sensu lato</taxon>
        <taxon>Dalbergieae</taxon>
        <taxon>Pterocarpus clade</taxon>
        <taxon>Arachis</taxon>
    </lineage>
</organism>
<feature type="transmembrane region" description="Helical" evidence="2">
    <location>
        <begin position="386"/>
        <end position="404"/>
    </location>
</feature>
<proteinExistence type="predicted"/>
<feature type="region of interest" description="Disordered" evidence="1">
    <location>
        <begin position="1"/>
        <end position="104"/>
    </location>
</feature>
<keyword evidence="4" id="KW-1185">Reference proteome</keyword>
<feature type="region of interest" description="Disordered" evidence="1">
    <location>
        <begin position="800"/>
        <end position="850"/>
    </location>
</feature>
<evidence type="ECO:0000313" key="3">
    <source>
        <dbReference type="EMBL" id="RYR31159.1"/>
    </source>
</evidence>
<keyword evidence="2" id="KW-1133">Transmembrane helix</keyword>
<feature type="compositionally biased region" description="Low complexity" evidence="1">
    <location>
        <begin position="13"/>
        <end position="27"/>
    </location>
</feature>
<dbReference type="Gramene" id="arahy.Tifrunner.gnm2.ann2.Ah11g398500.1">
    <property type="protein sequence ID" value="arahy.Tifrunner.gnm2.ann2.Ah11g398500.1-CDS"/>
    <property type="gene ID" value="arahy.Tifrunner.gnm2.ann2.Ah11g398500"/>
</dbReference>
<sequence>MPSNNKSLPSVASNSSPRRSSEISNPIRKSFIGNPFSKPSLVANPTSSRSVFPNTPANSPSDFQVRNSVAGRESGGSLRYVDDKENGKDQKLNPGKVRSPATCLKGSKNFMSPTISASCKIIESPRKKVLIERNGPVPDSVPSAEAKSNVRKVTFAEPLECGGLQLDHLDLVEERKLDSIFDGVPNFEESHSSRSSLTSEEDLSDESETVHDISVPLVPNNDTDVSFEAEHDLNVPLVLEDDKIETEPSFETVSLDHDCVNLDPTFKLSPTPPPASSTATILAPLDADPLMPPYDPKTNYLSPRPQFLHYKPRPRTELCSENIISGSFSDTEVTEDSQSEGSQKEAEEVSSDEAVMEEESQSSDEPSPAEGTIEANPKRRFSMKSLAFGLIILLSFAVLSISVINSPVVHHTVFEDMYEAYEASQLSEFARANFDQFTQFAKAKFDCLAQNLHIRFIKSLTSISELISKVRELQIHSLAQLQYYNLTVVPDHVVVNQYHVFRKGINEVVDAEIQSTVLHIQESEVISDIDADDEDDGEDISEEHYEIYEEQIQQELGVITEAESALDAPQPEQSLQLTEAGNSDAKQEQEGNVYFNVEGVSELDEILKGQAEIIPEQALQLAEAEISEAMHAQEEDAHFFNVEDSDIHIDVKQTLGDGARFNIEKPSNEGLEHLPSLGSEVEEIHAEVYDEEAEGNYATVDAAITRNERRSETTDITPRMMLYLLLCGGALIIALVSFNFSRKGKIGSKRVTSSVEQPLIGKELHANNSLQTLNKKQISPEKSSLRNGPIEMDVLELEEPCPSEMSSFQQGSTQGDKAMNQSDEDHSVEKKRNKHYRRESWASSDYSMGSKSSYGSLTVYEKIPSKQGDGDVGIVTPVRRSSRIRNLATSPS</sequence>
<feature type="region of interest" description="Disordered" evidence="1">
    <location>
        <begin position="565"/>
        <end position="589"/>
    </location>
</feature>
<dbReference type="EMBL" id="SDMP01000011">
    <property type="protein sequence ID" value="RYR31159.1"/>
    <property type="molecule type" value="Genomic_DNA"/>
</dbReference>
<comment type="caution">
    <text evidence="3">The sequence shown here is derived from an EMBL/GenBank/DDBJ whole genome shotgun (WGS) entry which is preliminary data.</text>
</comment>
<keyword evidence="2" id="KW-0472">Membrane</keyword>
<feature type="compositionally biased region" description="Polar residues" evidence="1">
    <location>
        <begin position="571"/>
        <end position="581"/>
    </location>
</feature>
<feature type="transmembrane region" description="Helical" evidence="2">
    <location>
        <begin position="720"/>
        <end position="740"/>
    </location>
</feature>